<comment type="caution">
    <text evidence="2">The sequence shown here is derived from an EMBL/GenBank/DDBJ whole genome shotgun (WGS) entry which is preliminary data.</text>
</comment>
<feature type="domain" description="Heterokaryon incompatibility" evidence="1">
    <location>
        <begin position="196"/>
        <end position="331"/>
    </location>
</feature>
<name>A0AAJ0BKG7_9PEZI</name>
<dbReference type="EMBL" id="MU839828">
    <property type="protein sequence ID" value="KAK1759920.1"/>
    <property type="molecule type" value="Genomic_DNA"/>
</dbReference>
<evidence type="ECO:0000259" key="1">
    <source>
        <dbReference type="Pfam" id="PF06985"/>
    </source>
</evidence>
<dbReference type="Pfam" id="PF06985">
    <property type="entry name" value="HET"/>
    <property type="match status" value="1"/>
</dbReference>
<dbReference type="AlphaFoldDB" id="A0AAJ0BKG7"/>
<evidence type="ECO:0000313" key="2">
    <source>
        <dbReference type="EMBL" id="KAK1759920.1"/>
    </source>
</evidence>
<dbReference type="PANTHER" id="PTHR33112:SF1">
    <property type="entry name" value="HETEROKARYON INCOMPATIBILITY DOMAIN-CONTAINING PROTEIN"/>
    <property type="match status" value="1"/>
</dbReference>
<organism evidence="2 3">
    <name type="scientific">Echria macrotheca</name>
    <dbReference type="NCBI Taxonomy" id="438768"/>
    <lineage>
        <taxon>Eukaryota</taxon>
        <taxon>Fungi</taxon>
        <taxon>Dikarya</taxon>
        <taxon>Ascomycota</taxon>
        <taxon>Pezizomycotina</taxon>
        <taxon>Sordariomycetes</taxon>
        <taxon>Sordariomycetidae</taxon>
        <taxon>Sordariales</taxon>
        <taxon>Schizotheciaceae</taxon>
        <taxon>Echria</taxon>
    </lineage>
</organism>
<proteinExistence type="predicted"/>
<dbReference type="InterPro" id="IPR010730">
    <property type="entry name" value="HET"/>
</dbReference>
<reference evidence="2" key="1">
    <citation type="submission" date="2023-06" db="EMBL/GenBank/DDBJ databases">
        <title>Genome-scale phylogeny and comparative genomics of the fungal order Sordariales.</title>
        <authorList>
            <consortium name="Lawrence Berkeley National Laboratory"/>
            <person name="Hensen N."/>
            <person name="Bonometti L."/>
            <person name="Westerberg I."/>
            <person name="Brannstrom I.O."/>
            <person name="Guillou S."/>
            <person name="Cros-Aarteil S."/>
            <person name="Calhoun S."/>
            <person name="Haridas S."/>
            <person name="Kuo A."/>
            <person name="Mondo S."/>
            <person name="Pangilinan J."/>
            <person name="Riley R."/>
            <person name="Labutti K."/>
            <person name="Andreopoulos B."/>
            <person name="Lipzen A."/>
            <person name="Chen C."/>
            <person name="Yanf M."/>
            <person name="Daum C."/>
            <person name="Ng V."/>
            <person name="Clum A."/>
            <person name="Steindorff A."/>
            <person name="Ohm R."/>
            <person name="Martin F."/>
            <person name="Silar P."/>
            <person name="Natvig D."/>
            <person name="Lalanne C."/>
            <person name="Gautier V."/>
            <person name="Ament-Velasquez S.L."/>
            <person name="Kruys A."/>
            <person name="Hutchinson M.I."/>
            <person name="Powell A.J."/>
            <person name="Barry K."/>
            <person name="Miller A.N."/>
            <person name="Grigoriev I.V."/>
            <person name="Debuchy R."/>
            <person name="Gladieux P."/>
            <person name="Thoren M.H."/>
            <person name="Johannesson H."/>
        </authorList>
    </citation>
    <scope>NUCLEOTIDE SEQUENCE</scope>
    <source>
        <strain evidence="2">PSN4</strain>
    </source>
</reference>
<accession>A0AAJ0BKG7</accession>
<protein>
    <submittedName>
        <fullName evidence="2">Heterokaryon incompatibility protein-domain-containing protein</fullName>
    </submittedName>
</protein>
<dbReference type="Proteomes" id="UP001239445">
    <property type="component" value="Unassembled WGS sequence"/>
</dbReference>
<dbReference type="PANTHER" id="PTHR33112">
    <property type="entry name" value="DOMAIN PROTEIN, PUTATIVE-RELATED"/>
    <property type="match status" value="1"/>
</dbReference>
<evidence type="ECO:0000313" key="3">
    <source>
        <dbReference type="Proteomes" id="UP001239445"/>
    </source>
</evidence>
<gene>
    <name evidence="2" type="ORF">QBC47DRAFT_438205</name>
</gene>
<sequence>MEADSSICKLCRSLDFSKALDALEQGTLGDQDAGLVLLQFKFSHDPFDANCPSCSLIRKAYAFIRPEKGEDVRLIACSYLQAVEGIDPSVNLPGPYKPKDSVVLLLAGDGGVIPGFCTDVGYTVCRRAHEVEPAFLRPQLVPPLFDAGKARLWITNCEECHGNGCKKVPLGTSIPGMLLIDCEADKVVGADPSMRWVVLSYRWATPSHTGHSSHDISQATATVKDAMSAVKAIGYRYLWVDKHCIDQLDAENQADQINKMDLIYNNAELVIIAAAGLDEHHGLPGVGSTPRVTKQGIVQVGQVTLLDMGIDAVSYVNLRSEWRKRAWTFQEGVLPRRRLIFTDQMSVFECQTGTWRESLGSVECLQEEHTAPVPGTKPLLLQPFRAALDQTFPPGTPAEVAVCEQMQKFMILVQGYTTRHLTFASDSLRAVTGILQFMSRHPDYPVFHFRGLPYPRLEESYAHFAELYFFISLSWYHTGYLPGPTRSGRHSVVPRRPQFPSWTWAGWAGGVRWEGFERSFHEPVRDVVCRMRNPCLESDTGRIFPVVDYITRGRLPEPRLEPVVAISFEAPVVPERIFRFPDHGEENWAAQKDWKWDPQMDRWRNIRIGTRSLPIARGFGLFPTDRPSEFVQRLQKKMWSCLWVGDHVSILPWDSQSSGGLTFLLIVEWQQDGSATRVGSLGIACPHDNDGKPVPLLEEGETTYMKVRLV</sequence>
<keyword evidence="3" id="KW-1185">Reference proteome</keyword>